<accession>A0A6M3K7V2</accession>
<organism evidence="1">
    <name type="scientific">viral metagenome</name>
    <dbReference type="NCBI Taxonomy" id="1070528"/>
    <lineage>
        <taxon>unclassified sequences</taxon>
        <taxon>metagenomes</taxon>
        <taxon>organismal metagenomes</taxon>
    </lineage>
</organism>
<gene>
    <name evidence="1" type="ORF">MM415A01195_0017</name>
</gene>
<dbReference type="EMBL" id="MT142307">
    <property type="protein sequence ID" value="QJA77880.1"/>
    <property type="molecule type" value="Genomic_DNA"/>
</dbReference>
<name>A0A6M3K7V2_9ZZZZ</name>
<sequence>MATLTVYPATGGSDPVNGLVERSSVNEAWSTIRAGAGVYAGIDPTPSSFCYVTATTTTDQYSRIRRGVFGFATGALGAGATISSAVLSLYGTTKVVDLGDTAIDIVGLTLTGNDNIVTGDYGGFDTTVLGTMDTSAFDGANGWNDFTLNAAGLAYISKTGTTMFGVRLGWDTTGTGPTWSSAAETYIQCQFAQSANKPKLVVTYTPAPLVGGAGFFALL</sequence>
<dbReference type="AlphaFoldDB" id="A0A6M3K7V2"/>
<evidence type="ECO:0000313" key="1">
    <source>
        <dbReference type="EMBL" id="QJA77880.1"/>
    </source>
</evidence>
<protein>
    <submittedName>
        <fullName evidence="1">Uncharacterized protein</fullName>
    </submittedName>
</protein>
<reference evidence="1" key="1">
    <citation type="submission" date="2020-03" db="EMBL/GenBank/DDBJ databases">
        <title>The deep terrestrial virosphere.</title>
        <authorList>
            <person name="Holmfeldt K."/>
            <person name="Nilsson E."/>
            <person name="Simone D."/>
            <person name="Lopez-Fernandez M."/>
            <person name="Wu X."/>
            <person name="de Brujin I."/>
            <person name="Lundin D."/>
            <person name="Andersson A."/>
            <person name="Bertilsson S."/>
            <person name="Dopson M."/>
        </authorList>
    </citation>
    <scope>NUCLEOTIDE SEQUENCE</scope>
    <source>
        <strain evidence="1">MM415A01195</strain>
    </source>
</reference>
<proteinExistence type="predicted"/>